<evidence type="ECO:0000256" key="1">
    <source>
        <dbReference type="SAM" id="Phobius"/>
    </source>
</evidence>
<sequence>MYMFKKILIYGLSFIGVIAVGIIYERAYSGDVNSTIPIIMFIPSILLVVFCLAVVVCSIVYIIKHKFNMFSVIFIVCSIVVLLINTSKIEDIPYFITGNFVHYNGFVTLGSQKEHGIHYNRAERQYKIRSGTQRVLRLDNKENIVTNKDVGNISDAENSRGAYEVVYLPNTKYLISFKKIDDSILSNNVKKLDDYSKPINKSKSYTLNTRYDGKDSADVKVTMLSYIPNKYMTEVGKLTGLDYIDSTFDGMAIKVKYDLSNMKSNSENKYIGDILPNSTGDFVMKDAKGVESGNILENFNGSTSRELYYLENDKKYTYKNGDSKSIIGWVIVFPNKGYAKLPISLYIGKNLIYDKDFETILKFNLPQ</sequence>
<dbReference type="Proteomes" id="UP000182569">
    <property type="component" value="Chromosome"/>
</dbReference>
<feature type="transmembrane region" description="Helical" evidence="1">
    <location>
        <begin position="67"/>
        <end position="84"/>
    </location>
</feature>
<proteinExistence type="predicted"/>
<feature type="transmembrane region" description="Helical" evidence="1">
    <location>
        <begin position="36"/>
        <end position="60"/>
    </location>
</feature>
<dbReference type="KEGG" id="ceu:A7L45_04200"/>
<keyword evidence="1" id="KW-1133">Transmembrane helix</keyword>
<dbReference type="AlphaFoldDB" id="A0A1J0GDB0"/>
<keyword evidence="1" id="KW-0472">Membrane</keyword>
<reference evidence="3" key="1">
    <citation type="journal article" date="2016" name="Front. Microbiol.">
        <title>Complete Genome Sequence of Clostridium estertheticum DSM 8809, a Microbe Identified in Spoiled Vacuum Packed Beef.</title>
        <authorList>
            <person name="Yu Z."/>
            <person name="Gunn L."/>
            <person name="Brennan E."/>
            <person name="Reid R."/>
            <person name="Wall P.G."/>
            <person name="Gaora O.P."/>
            <person name="Hurley D."/>
            <person name="Bolton D."/>
            <person name="Fanning S."/>
        </authorList>
    </citation>
    <scope>NUCLEOTIDE SEQUENCE [LARGE SCALE GENOMIC DNA]</scope>
    <source>
        <strain evidence="3">DSM 8809</strain>
    </source>
</reference>
<evidence type="ECO:0000313" key="2">
    <source>
        <dbReference type="EMBL" id="APC39317.1"/>
    </source>
</evidence>
<keyword evidence="3" id="KW-1185">Reference proteome</keyword>
<evidence type="ECO:0000313" key="3">
    <source>
        <dbReference type="Proteomes" id="UP000182569"/>
    </source>
</evidence>
<keyword evidence="1" id="KW-0812">Transmembrane</keyword>
<protein>
    <submittedName>
        <fullName evidence="2">Uncharacterized protein</fullName>
    </submittedName>
</protein>
<gene>
    <name evidence="2" type="ORF">A7L45_04200</name>
</gene>
<dbReference type="EMBL" id="CP015756">
    <property type="protein sequence ID" value="APC39317.1"/>
    <property type="molecule type" value="Genomic_DNA"/>
</dbReference>
<accession>A0A1J0GDB0</accession>
<name>A0A1J0GDB0_9CLOT</name>
<feature type="transmembrane region" description="Helical" evidence="1">
    <location>
        <begin position="7"/>
        <end position="24"/>
    </location>
</feature>
<organism evidence="2 3">
    <name type="scientific">Clostridium estertheticum subsp. estertheticum</name>
    <dbReference type="NCBI Taxonomy" id="1552"/>
    <lineage>
        <taxon>Bacteria</taxon>
        <taxon>Bacillati</taxon>
        <taxon>Bacillota</taxon>
        <taxon>Clostridia</taxon>
        <taxon>Eubacteriales</taxon>
        <taxon>Clostridiaceae</taxon>
        <taxon>Clostridium</taxon>
    </lineage>
</organism>